<sequence length="353" mass="37307">MAWIMVLLLCLVCHLATASLVAYDENGGFTVPPSTTSTTLTCCPQGITGRLRVAKPDIFGCAPLDLSAPGDEDYTDMESGLRPALPIVVLLSRSLPKDPAACSFATKVVYVDNTDPYEQLFFSLNMTMVAVVTTFLLALLLCASLFLCSSERLLGRREAALRSTRPLSLAQAARLPEVVVAAGGDLEKDRSEKIMIALNGSAQRLKVCCGTVEVVAAAGGDLEKDSICLEDYTVGERLVRLTCAHVMHRACVLPWISERQRTCPLCKTEVVPPPPLRTPSSAASQRIFPYTYVPPLQANRSAARRAAAAAAAPRRASADAAAAAAPAGSGGSNAEGRTRLLSAPAQATNYGAV</sequence>
<comment type="caution">
    <text evidence="5">The sequence shown here is derived from an EMBL/GenBank/DDBJ whole genome shotgun (WGS) entry which is preliminary data.</text>
</comment>
<dbReference type="Pfam" id="PF13639">
    <property type="entry name" value="zf-RING_2"/>
    <property type="match status" value="1"/>
</dbReference>
<dbReference type="AlphaFoldDB" id="A0A836C717"/>
<evidence type="ECO:0000259" key="4">
    <source>
        <dbReference type="PROSITE" id="PS50089"/>
    </source>
</evidence>
<dbReference type="InterPro" id="IPR051826">
    <property type="entry name" value="E3_ubiquitin-ligase_domain"/>
</dbReference>
<dbReference type="SUPFAM" id="SSF57850">
    <property type="entry name" value="RING/U-box"/>
    <property type="match status" value="1"/>
</dbReference>
<evidence type="ECO:0000313" key="5">
    <source>
        <dbReference type="EMBL" id="KAG5175435.1"/>
    </source>
</evidence>
<dbReference type="PANTHER" id="PTHR22765:SF434">
    <property type="entry name" value="GB|AAD18119.1-RELATED"/>
    <property type="match status" value="1"/>
</dbReference>
<organism evidence="5 6">
    <name type="scientific">Tribonema minus</name>
    <dbReference type="NCBI Taxonomy" id="303371"/>
    <lineage>
        <taxon>Eukaryota</taxon>
        <taxon>Sar</taxon>
        <taxon>Stramenopiles</taxon>
        <taxon>Ochrophyta</taxon>
        <taxon>PX clade</taxon>
        <taxon>Xanthophyceae</taxon>
        <taxon>Tribonematales</taxon>
        <taxon>Tribonemataceae</taxon>
        <taxon>Tribonema</taxon>
    </lineage>
</organism>
<feature type="chain" id="PRO_5032816122" description="RING-type domain-containing protein" evidence="3">
    <location>
        <begin position="19"/>
        <end position="353"/>
    </location>
</feature>
<proteinExistence type="predicted"/>
<keyword evidence="1" id="KW-0862">Zinc</keyword>
<keyword evidence="2" id="KW-0812">Transmembrane</keyword>
<dbReference type="GO" id="GO:0061630">
    <property type="term" value="F:ubiquitin protein ligase activity"/>
    <property type="evidence" value="ECO:0007669"/>
    <property type="project" value="TreeGrafter"/>
</dbReference>
<evidence type="ECO:0000256" key="2">
    <source>
        <dbReference type="SAM" id="Phobius"/>
    </source>
</evidence>
<reference evidence="5" key="1">
    <citation type="submission" date="2021-02" db="EMBL/GenBank/DDBJ databases">
        <title>First Annotated Genome of the Yellow-green Alga Tribonema minus.</title>
        <authorList>
            <person name="Mahan K.M."/>
        </authorList>
    </citation>
    <scope>NUCLEOTIDE SEQUENCE</scope>
    <source>
        <strain evidence="5">UTEX B ZZ1240</strain>
    </source>
</reference>
<feature type="domain" description="RING-type" evidence="4">
    <location>
        <begin position="225"/>
        <end position="267"/>
    </location>
</feature>
<evidence type="ECO:0000256" key="3">
    <source>
        <dbReference type="SAM" id="SignalP"/>
    </source>
</evidence>
<protein>
    <recommendedName>
        <fullName evidence="4">RING-type domain-containing protein</fullName>
    </recommendedName>
</protein>
<name>A0A836C717_9STRA</name>
<dbReference type="Gene3D" id="3.30.40.10">
    <property type="entry name" value="Zinc/RING finger domain, C3HC4 (zinc finger)"/>
    <property type="match status" value="1"/>
</dbReference>
<evidence type="ECO:0000256" key="1">
    <source>
        <dbReference type="PROSITE-ProRule" id="PRU00175"/>
    </source>
</evidence>
<dbReference type="SMART" id="SM00184">
    <property type="entry name" value="RING"/>
    <property type="match status" value="1"/>
</dbReference>
<feature type="transmembrane region" description="Helical" evidence="2">
    <location>
        <begin position="120"/>
        <end position="147"/>
    </location>
</feature>
<keyword evidence="3" id="KW-0732">Signal</keyword>
<dbReference type="InterPro" id="IPR001841">
    <property type="entry name" value="Znf_RING"/>
</dbReference>
<dbReference type="GO" id="GO:0008270">
    <property type="term" value="F:zinc ion binding"/>
    <property type="evidence" value="ECO:0007669"/>
    <property type="project" value="UniProtKB-KW"/>
</dbReference>
<keyword evidence="2" id="KW-1133">Transmembrane helix</keyword>
<dbReference type="Proteomes" id="UP000664859">
    <property type="component" value="Unassembled WGS sequence"/>
</dbReference>
<dbReference type="OrthoDB" id="272091at2759"/>
<dbReference type="EMBL" id="JAFCMP010000549">
    <property type="protein sequence ID" value="KAG5175435.1"/>
    <property type="molecule type" value="Genomic_DNA"/>
</dbReference>
<keyword evidence="2" id="KW-0472">Membrane</keyword>
<dbReference type="PANTHER" id="PTHR22765">
    <property type="entry name" value="RING FINGER AND PROTEASE ASSOCIATED DOMAIN-CONTAINING"/>
    <property type="match status" value="1"/>
</dbReference>
<dbReference type="CDD" id="cd16454">
    <property type="entry name" value="RING-H2_PA-TM-RING"/>
    <property type="match status" value="1"/>
</dbReference>
<evidence type="ECO:0000313" key="6">
    <source>
        <dbReference type="Proteomes" id="UP000664859"/>
    </source>
</evidence>
<keyword evidence="1" id="KW-0479">Metal-binding</keyword>
<dbReference type="GO" id="GO:0006511">
    <property type="term" value="P:ubiquitin-dependent protein catabolic process"/>
    <property type="evidence" value="ECO:0007669"/>
    <property type="project" value="TreeGrafter"/>
</dbReference>
<gene>
    <name evidence="5" type="ORF">JKP88DRAFT_265776</name>
</gene>
<feature type="signal peptide" evidence="3">
    <location>
        <begin position="1"/>
        <end position="18"/>
    </location>
</feature>
<accession>A0A836C717</accession>
<dbReference type="InterPro" id="IPR013083">
    <property type="entry name" value="Znf_RING/FYVE/PHD"/>
</dbReference>
<keyword evidence="6" id="KW-1185">Reference proteome</keyword>
<dbReference type="PROSITE" id="PS50089">
    <property type="entry name" value="ZF_RING_2"/>
    <property type="match status" value="1"/>
</dbReference>
<keyword evidence="1" id="KW-0863">Zinc-finger</keyword>